<keyword evidence="7" id="KW-1185">Reference proteome</keyword>
<evidence type="ECO:0000256" key="2">
    <source>
        <dbReference type="ARBA" id="ARBA00010742"/>
    </source>
</evidence>
<feature type="domain" description="SsuA/THI5-like" evidence="5">
    <location>
        <begin position="45"/>
        <end position="254"/>
    </location>
</feature>
<sequence length="334" mass="36355">MKKKLCLALSGVLCLSAGVGCGTETAEETLTPVRLNEVVHSVFYAPQYVAQELGFFEEEGLDVSVAVGNGADKSMTALLSDSADIALLGTEAGLYVYAEGKADYPKTFAQLTQRAGNFLVSREKEPDFQWSDLEGKSVIGGRLGGMPEMVLEYVIKENGMTIGKDMEIINNIDFTSTAGAFLGEVGDYTVEFEPAATTLEQSGKGHIVASLGEASGYVPYTVYMAQDAFLQAHPDVVEAFTRAIYKGQQWVESHSAAEIAKVIQPQFAETDLDTLTTIVERYQKQDTWKTDPTVSPEGFVLIQKIMMEGKELSQEIPYDSIVVTEFAEKVMTGK</sequence>
<comment type="similarity">
    <text evidence="2">Belongs to the bacterial solute-binding protein SsuA/TauA family.</text>
</comment>
<reference evidence="6 7" key="1">
    <citation type="submission" date="2018-10" db="EMBL/GenBank/DDBJ databases">
        <title>Draft Genome Sequence of Anaerotignum sp. KCTC 15736.</title>
        <authorList>
            <person name="Choi S.H."/>
            <person name="Kim J.S."/>
            <person name="Kang S.W."/>
            <person name="Lee J.S."/>
            <person name="Park S.H."/>
        </authorList>
    </citation>
    <scope>NUCLEOTIDE SEQUENCE [LARGE SCALE GENOMIC DNA]</scope>
    <source>
        <strain evidence="6 7">KCTC 15736</strain>
    </source>
</reference>
<dbReference type="OrthoDB" id="9802202at2"/>
<gene>
    <name evidence="6" type="ORF">KGMB03357_13330</name>
</gene>
<evidence type="ECO:0000256" key="4">
    <source>
        <dbReference type="SAM" id="SignalP"/>
    </source>
</evidence>
<feature type="chain" id="PRO_5039011389" evidence="4">
    <location>
        <begin position="23"/>
        <end position="334"/>
    </location>
</feature>
<feature type="signal peptide" evidence="4">
    <location>
        <begin position="1"/>
        <end position="22"/>
    </location>
</feature>
<proteinExistence type="inferred from homology"/>
<dbReference type="Gene3D" id="3.40.190.10">
    <property type="entry name" value="Periplasmic binding protein-like II"/>
    <property type="match status" value="2"/>
</dbReference>
<dbReference type="InterPro" id="IPR015168">
    <property type="entry name" value="SsuA/THI5"/>
</dbReference>
<organism evidence="6 7">
    <name type="scientific">Anaerotignum faecicola</name>
    <dbReference type="NCBI Taxonomy" id="2358141"/>
    <lineage>
        <taxon>Bacteria</taxon>
        <taxon>Bacillati</taxon>
        <taxon>Bacillota</taxon>
        <taxon>Clostridia</taxon>
        <taxon>Lachnospirales</taxon>
        <taxon>Anaerotignaceae</taxon>
        <taxon>Anaerotignum</taxon>
    </lineage>
</organism>
<dbReference type="PROSITE" id="PS51257">
    <property type="entry name" value="PROKAR_LIPOPROTEIN"/>
    <property type="match status" value="1"/>
</dbReference>
<evidence type="ECO:0000313" key="6">
    <source>
        <dbReference type="EMBL" id="GCB29672.1"/>
    </source>
</evidence>
<evidence type="ECO:0000256" key="1">
    <source>
        <dbReference type="ARBA" id="ARBA00004418"/>
    </source>
</evidence>
<keyword evidence="3 4" id="KW-0732">Signal</keyword>
<accession>A0A401LDY0</accession>
<dbReference type="PANTHER" id="PTHR30024:SF47">
    <property type="entry name" value="TAURINE-BINDING PERIPLASMIC PROTEIN"/>
    <property type="match status" value="1"/>
</dbReference>
<dbReference type="Pfam" id="PF09084">
    <property type="entry name" value="NMT1"/>
    <property type="match status" value="1"/>
</dbReference>
<dbReference type="Proteomes" id="UP000287361">
    <property type="component" value="Unassembled WGS sequence"/>
</dbReference>
<dbReference type="EMBL" id="BHVZ01000002">
    <property type="protein sequence ID" value="GCB29672.1"/>
    <property type="molecule type" value="Genomic_DNA"/>
</dbReference>
<dbReference type="AlphaFoldDB" id="A0A401LDY0"/>
<protein>
    <submittedName>
        <fullName evidence="6">Nitrate ABC transporter substrate-binding protein</fullName>
    </submittedName>
</protein>
<dbReference type="GO" id="GO:0042597">
    <property type="term" value="C:periplasmic space"/>
    <property type="evidence" value="ECO:0007669"/>
    <property type="project" value="UniProtKB-SubCell"/>
</dbReference>
<comment type="caution">
    <text evidence="6">The sequence shown here is derived from an EMBL/GenBank/DDBJ whole genome shotgun (WGS) entry which is preliminary data.</text>
</comment>
<evidence type="ECO:0000259" key="5">
    <source>
        <dbReference type="Pfam" id="PF09084"/>
    </source>
</evidence>
<comment type="subcellular location">
    <subcellularLocation>
        <location evidence="1">Periplasm</location>
    </subcellularLocation>
</comment>
<dbReference type="SUPFAM" id="SSF53850">
    <property type="entry name" value="Periplasmic binding protein-like II"/>
    <property type="match status" value="1"/>
</dbReference>
<evidence type="ECO:0000256" key="3">
    <source>
        <dbReference type="ARBA" id="ARBA00022729"/>
    </source>
</evidence>
<name>A0A401LDY0_9FIRM</name>
<dbReference type="PANTHER" id="PTHR30024">
    <property type="entry name" value="ALIPHATIC SULFONATES-BINDING PROTEIN-RELATED"/>
    <property type="match status" value="1"/>
</dbReference>
<evidence type="ECO:0000313" key="7">
    <source>
        <dbReference type="Proteomes" id="UP000287361"/>
    </source>
</evidence>